<keyword evidence="2" id="KW-1133">Transmembrane helix</keyword>
<keyword evidence="2" id="KW-0472">Membrane</keyword>
<feature type="transmembrane region" description="Helical" evidence="2">
    <location>
        <begin position="154"/>
        <end position="179"/>
    </location>
</feature>
<keyword evidence="2" id="KW-0812">Transmembrane</keyword>
<protein>
    <submittedName>
        <fullName evidence="3">Uncharacterized protein</fullName>
    </submittedName>
</protein>
<comment type="caution">
    <text evidence="3">The sequence shown here is derived from an EMBL/GenBank/DDBJ whole genome shotgun (WGS) entry which is preliminary data.</text>
</comment>
<keyword evidence="4" id="KW-1185">Reference proteome</keyword>
<evidence type="ECO:0000313" key="3">
    <source>
        <dbReference type="EMBL" id="KAH7275845.1"/>
    </source>
</evidence>
<dbReference type="AlphaFoldDB" id="A0A9P9RF89"/>
<evidence type="ECO:0000256" key="1">
    <source>
        <dbReference type="SAM" id="MobiDB-lite"/>
    </source>
</evidence>
<proteinExistence type="predicted"/>
<reference evidence="3" key="1">
    <citation type="journal article" date="2021" name="Nat. Commun.">
        <title>Genetic determinants of endophytism in the Arabidopsis root mycobiome.</title>
        <authorList>
            <person name="Mesny F."/>
            <person name="Miyauchi S."/>
            <person name="Thiergart T."/>
            <person name="Pickel B."/>
            <person name="Atanasova L."/>
            <person name="Karlsson M."/>
            <person name="Huettel B."/>
            <person name="Barry K.W."/>
            <person name="Haridas S."/>
            <person name="Chen C."/>
            <person name="Bauer D."/>
            <person name="Andreopoulos W."/>
            <person name="Pangilinan J."/>
            <person name="LaButti K."/>
            <person name="Riley R."/>
            <person name="Lipzen A."/>
            <person name="Clum A."/>
            <person name="Drula E."/>
            <person name="Henrissat B."/>
            <person name="Kohler A."/>
            <person name="Grigoriev I.V."/>
            <person name="Martin F.M."/>
            <person name="Hacquard S."/>
        </authorList>
    </citation>
    <scope>NUCLEOTIDE SEQUENCE</scope>
    <source>
        <strain evidence="3">FSSC 5 MPI-SDFR-AT-0091</strain>
    </source>
</reference>
<sequence length="208" mass="21991">MLIHGSTGAMDVSSPLNSAPPISSAAQRLRRPPSSSDANHPRAVSVPARCAHHVSGRLGLWRRAAARRQPTGLQVARGPEARSGARRSVAPPANKGRTLGAGGQAGPGLGALAGAHPSLQRRSVLAQISLAISSLQGSPEKQVPVWFQRLTFSLYWLPGLLQFLLLYFLFSAAAAAVLIDELVGNWDSATVRHRKGPRGKKARASPRS</sequence>
<name>A0A9P9RF89_FUSSL</name>
<dbReference type="EMBL" id="JAGTJS010000001">
    <property type="protein sequence ID" value="KAH7275845.1"/>
    <property type="molecule type" value="Genomic_DNA"/>
</dbReference>
<accession>A0A9P9RF89</accession>
<feature type="compositionally biased region" description="Polar residues" evidence="1">
    <location>
        <begin position="14"/>
        <end position="26"/>
    </location>
</feature>
<evidence type="ECO:0000256" key="2">
    <source>
        <dbReference type="SAM" id="Phobius"/>
    </source>
</evidence>
<dbReference type="Proteomes" id="UP000736672">
    <property type="component" value="Unassembled WGS sequence"/>
</dbReference>
<gene>
    <name evidence="3" type="ORF">B0J15DRAFT_457984</name>
</gene>
<feature type="region of interest" description="Disordered" evidence="1">
    <location>
        <begin position="1"/>
        <end position="44"/>
    </location>
</feature>
<evidence type="ECO:0000313" key="4">
    <source>
        <dbReference type="Proteomes" id="UP000736672"/>
    </source>
</evidence>
<feature type="region of interest" description="Disordered" evidence="1">
    <location>
        <begin position="69"/>
        <end position="103"/>
    </location>
</feature>
<organism evidence="3 4">
    <name type="scientific">Fusarium solani</name>
    <name type="common">Filamentous fungus</name>
    <dbReference type="NCBI Taxonomy" id="169388"/>
    <lineage>
        <taxon>Eukaryota</taxon>
        <taxon>Fungi</taxon>
        <taxon>Dikarya</taxon>
        <taxon>Ascomycota</taxon>
        <taxon>Pezizomycotina</taxon>
        <taxon>Sordariomycetes</taxon>
        <taxon>Hypocreomycetidae</taxon>
        <taxon>Hypocreales</taxon>
        <taxon>Nectriaceae</taxon>
        <taxon>Fusarium</taxon>
        <taxon>Fusarium solani species complex</taxon>
    </lineage>
</organism>